<feature type="region of interest" description="Disordered" evidence="11">
    <location>
        <begin position="478"/>
        <end position="497"/>
    </location>
</feature>
<feature type="transmembrane region" description="Helical" evidence="10">
    <location>
        <begin position="405"/>
        <end position="426"/>
    </location>
</feature>
<dbReference type="OrthoDB" id="10259681at2759"/>
<comment type="catalytic activity">
    <reaction evidence="10">
        <text>an acyl-CoA + malonyl-CoA + H(+) = a 3-oxoacyl-CoA + CO2 + CoA</text>
        <dbReference type="Rhea" id="RHEA:50252"/>
        <dbReference type="ChEBI" id="CHEBI:15378"/>
        <dbReference type="ChEBI" id="CHEBI:16526"/>
        <dbReference type="ChEBI" id="CHEBI:57287"/>
        <dbReference type="ChEBI" id="CHEBI:57384"/>
        <dbReference type="ChEBI" id="CHEBI:58342"/>
        <dbReference type="ChEBI" id="CHEBI:90726"/>
    </reaction>
    <physiologicalReaction direction="left-to-right" evidence="10">
        <dbReference type="Rhea" id="RHEA:50253"/>
    </physiologicalReaction>
</comment>
<gene>
    <name evidence="12" type="ORF">EJ08DRAFT_694367</name>
</gene>
<feature type="compositionally biased region" description="Polar residues" evidence="11">
    <location>
        <begin position="788"/>
        <end position="810"/>
    </location>
</feature>
<dbReference type="GO" id="GO:0030148">
    <property type="term" value="P:sphingolipid biosynthetic process"/>
    <property type="evidence" value="ECO:0007669"/>
    <property type="project" value="TreeGrafter"/>
</dbReference>
<keyword evidence="6 10" id="KW-1133">Transmembrane helix</keyword>
<dbReference type="PANTHER" id="PTHR11157">
    <property type="entry name" value="FATTY ACID ACYL TRANSFERASE-RELATED"/>
    <property type="match status" value="1"/>
</dbReference>
<dbReference type="GO" id="GO:0009922">
    <property type="term" value="F:fatty acid elongase activity"/>
    <property type="evidence" value="ECO:0007669"/>
    <property type="project" value="InterPro"/>
</dbReference>
<sequence>MGPSFHLRTPPSWFFKFPPDAAPLALPPPTNARTFASPFAIDEKLYNDVLDWKVPVTIGAIYATTAIALNKYNRDRGNKAWSISKTRAFKWFVVAHNVFLAVFSALTFVGMIRALAHTWPAHRERTLFGKFWPGLRTENGLAGAADALCKMHGPRGFGAGAFYNPFNDNWESKSNITTLGISGTPDSMDVGRLWNEGLAFWGWWFYLSKFYEVLDTFIILAKGKRSSTLQTYHHAGAMMCMWAGIRFMSPPIWMFAFLNSGIHTMMYVYYTLAAVGVKVPQRVKRTLTTLQISQFIIGITFAALHLFVTYSVPVSVPYTIVETAKTAASSVSSAAGAATTAGIAAWLKKAAFRAAGEEGLAENVHNERGEFFGPESHGSAINIGETLYRREFQTIPCIDTSGQAFAIWLNLAYLAPLTGLFVRFFIRSYRRGGANARNTSHRRKGSKSAVDAARNVSREVESLGKAAEDGLGDVANGFKRAVNNNTPKSVDKRRVSSTIEKQYQKFEHGAEEIVSDIKDSVKRSGSVKGSPSLRRTSSQKSDKLRTMFEKGEANGNRSESPARDGANKTKQNTEAAADSIKSMADGAMERLEETAEAAVRKTKEAVGMTESWVTGDGEDFKSLSEEVSDKVQDIKDDSEAVPTDGTADEEETSTPPDHSNSTPSTSKAEPESEDSSRRPSSQSQTSATRERSPQKGKSKIPKSTTMRSQSPVKKSGTASANRPTSRGSDSPANNTNKSTTNGTKQQQKPDPTTARKDSDNNTHTVEDGGSEKLPRPSSSDEEKKIDITTPSSNDEETNGSLTQEHASSTLEGDDKKDGEGKDGEGKGQEQNKKDGQQGKKKGKKHGGGKDKGKSSKSAEDDRIDGIDGAGAGEEKKEEGLSTTDPKQDGTSYAEKIAKADS</sequence>
<dbReference type="Proteomes" id="UP000800235">
    <property type="component" value="Unassembled WGS sequence"/>
</dbReference>
<keyword evidence="5 10" id="KW-0276">Fatty acid metabolism</keyword>
<evidence type="ECO:0000256" key="4">
    <source>
        <dbReference type="ARBA" id="ARBA00022692"/>
    </source>
</evidence>
<evidence type="ECO:0000256" key="5">
    <source>
        <dbReference type="ARBA" id="ARBA00022832"/>
    </source>
</evidence>
<feature type="region of interest" description="Disordered" evidence="11">
    <location>
        <begin position="590"/>
        <end position="901"/>
    </location>
</feature>
<accession>A0A9P4NY35</accession>
<evidence type="ECO:0000256" key="2">
    <source>
        <dbReference type="ARBA" id="ARBA00022516"/>
    </source>
</evidence>
<evidence type="ECO:0000256" key="10">
    <source>
        <dbReference type="RuleBase" id="RU361115"/>
    </source>
</evidence>
<evidence type="ECO:0000256" key="1">
    <source>
        <dbReference type="ARBA" id="ARBA00004141"/>
    </source>
</evidence>
<feature type="compositionally biased region" description="Basic and acidic residues" evidence="11">
    <location>
        <begin position="812"/>
        <end position="837"/>
    </location>
</feature>
<comment type="subcellular location">
    <subcellularLocation>
        <location evidence="1">Membrane</location>
        <topology evidence="1">Multi-pass membrane protein</topology>
    </subcellularLocation>
</comment>
<organism evidence="12 13">
    <name type="scientific">Tothia fuscella</name>
    <dbReference type="NCBI Taxonomy" id="1048955"/>
    <lineage>
        <taxon>Eukaryota</taxon>
        <taxon>Fungi</taxon>
        <taxon>Dikarya</taxon>
        <taxon>Ascomycota</taxon>
        <taxon>Pezizomycotina</taxon>
        <taxon>Dothideomycetes</taxon>
        <taxon>Pleosporomycetidae</taxon>
        <taxon>Venturiales</taxon>
        <taxon>Cylindrosympodiaceae</taxon>
        <taxon>Tothia</taxon>
    </lineage>
</organism>
<feature type="transmembrane region" description="Helical" evidence="10">
    <location>
        <begin position="287"/>
        <end position="308"/>
    </location>
</feature>
<feature type="compositionally biased region" description="Basic and acidic residues" evidence="11">
    <location>
        <begin position="618"/>
        <end position="638"/>
    </location>
</feature>
<feature type="compositionally biased region" description="Polar residues" evidence="11">
    <location>
        <begin position="880"/>
        <end position="890"/>
    </location>
</feature>
<evidence type="ECO:0000313" key="12">
    <source>
        <dbReference type="EMBL" id="KAF2433468.1"/>
    </source>
</evidence>
<keyword evidence="8 10" id="KW-0472">Membrane</keyword>
<feature type="compositionally biased region" description="Basic and acidic residues" evidence="11">
    <location>
        <begin position="847"/>
        <end position="865"/>
    </location>
</feature>
<dbReference type="EC" id="2.3.1.-" evidence="10"/>
<feature type="compositionally biased region" description="Polar residues" evidence="11">
    <location>
        <begin position="527"/>
        <end position="539"/>
    </location>
</feature>
<keyword evidence="13" id="KW-1185">Reference proteome</keyword>
<comment type="similarity">
    <text evidence="10">Belongs to the ELO family.</text>
</comment>
<feature type="transmembrane region" description="Helical" evidence="10">
    <location>
        <begin position="91"/>
        <end position="116"/>
    </location>
</feature>
<reference evidence="12" key="1">
    <citation type="journal article" date="2020" name="Stud. Mycol.">
        <title>101 Dothideomycetes genomes: a test case for predicting lifestyles and emergence of pathogens.</title>
        <authorList>
            <person name="Haridas S."/>
            <person name="Albert R."/>
            <person name="Binder M."/>
            <person name="Bloem J."/>
            <person name="Labutti K."/>
            <person name="Salamov A."/>
            <person name="Andreopoulos B."/>
            <person name="Baker S."/>
            <person name="Barry K."/>
            <person name="Bills G."/>
            <person name="Bluhm B."/>
            <person name="Cannon C."/>
            <person name="Castanera R."/>
            <person name="Culley D."/>
            <person name="Daum C."/>
            <person name="Ezra D."/>
            <person name="Gonzalez J."/>
            <person name="Henrissat B."/>
            <person name="Kuo A."/>
            <person name="Liang C."/>
            <person name="Lipzen A."/>
            <person name="Lutzoni F."/>
            <person name="Magnuson J."/>
            <person name="Mondo S."/>
            <person name="Nolan M."/>
            <person name="Ohm R."/>
            <person name="Pangilinan J."/>
            <person name="Park H.-J."/>
            <person name="Ramirez L."/>
            <person name="Alfaro M."/>
            <person name="Sun H."/>
            <person name="Tritt A."/>
            <person name="Yoshinaga Y."/>
            <person name="Zwiers L.-H."/>
            <person name="Turgeon B."/>
            <person name="Goodwin S."/>
            <person name="Spatafora J."/>
            <person name="Crous P."/>
            <person name="Grigoriev I."/>
        </authorList>
    </citation>
    <scope>NUCLEOTIDE SEQUENCE</scope>
    <source>
        <strain evidence="12">CBS 130266</strain>
    </source>
</reference>
<feature type="transmembrane region" description="Helical" evidence="10">
    <location>
        <begin position="255"/>
        <end position="275"/>
    </location>
</feature>
<evidence type="ECO:0000256" key="11">
    <source>
        <dbReference type="SAM" id="MobiDB-lite"/>
    </source>
</evidence>
<keyword evidence="3 10" id="KW-0808">Transferase</keyword>
<evidence type="ECO:0000256" key="3">
    <source>
        <dbReference type="ARBA" id="ARBA00022679"/>
    </source>
</evidence>
<dbReference type="GO" id="GO:0034626">
    <property type="term" value="P:fatty acid elongation, polyunsaturated fatty acid"/>
    <property type="evidence" value="ECO:0007669"/>
    <property type="project" value="TreeGrafter"/>
</dbReference>
<dbReference type="GO" id="GO:0005789">
    <property type="term" value="C:endoplasmic reticulum membrane"/>
    <property type="evidence" value="ECO:0007669"/>
    <property type="project" value="TreeGrafter"/>
</dbReference>
<dbReference type="InterPro" id="IPR002076">
    <property type="entry name" value="ELO_fam"/>
</dbReference>
<dbReference type="EMBL" id="MU007020">
    <property type="protein sequence ID" value="KAF2433468.1"/>
    <property type="molecule type" value="Genomic_DNA"/>
</dbReference>
<feature type="compositionally biased region" description="Basic and acidic residues" evidence="11">
    <location>
        <begin position="540"/>
        <end position="552"/>
    </location>
</feature>
<keyword evidence="4 10" id="KW-0812">Transmembrane</keyword>
<feature type="compositionally biased region" description="Polar residues" evidence="11">
    <location>
        <begin position="701"/>
        <end position="732"/>
    </location>
</feature>
<dbReference type="GO" id="GO:0019367">
    <property type="term" value="P:fatty acid elongation, saturated fatty acid"/>
    <property type="evidence" value="ECO:0007669"/>
    <property type="project" value="TreeGrafter"/>
</dbReference>
<feature type="compositionally biased region" description="Basic and acidic residues" evidence="11">
    <location>
        <begin position="590"/>
        <end position="604"/>
    </location>
</feature>
<feature type="compositionally biased region" description="Polar residues" evidence="11">
    <location>
        <begin position="653"/>
        <end position="667"/>
    </location>
</feature>
<dbReference type="Pfam" id="PF01151">
    <property type="entry name" value="ELO"/>
    <property type="match status" value="1"/>
</dbReference>
<comment type="caution">
    <text evidence="12">The sequence shown here is derived from an EMBL/GenBank/DDBJ whole genome shotgun (WGS) entry which is preliminary data.</text>
</comment>
<evidence type="ECO:0000256" key="9">
    <source>
        <dbReference type="ARBA" id="ARBA00023160"/>
    </source>
</evidence>
<name>A0A9P4NY35_9PEZI</name>
<dbReference type="GO" id="GO:0034625">
    <property type="term" value="P:fatty acid elongation, monounsaturated fatty acid"/>
    <property type="evidence" value="ECO:0007669"/>
    <property type="project" value="TreeGrafter"/>
</dbReference>
<dbReference type="PANTHER" id="PTHR11157:SF169">
    <property type="entry name" value="ELONGATION OF FATTY ACIDS PROTEIN"/>
    <property type="match status" value="1"/>
</dbReference>
<evidence type="ECO:0000256" key="8">
    <source>
        <dbReference type="ARBA" id="ARBA00023136"/>
    </source>
</evidence>
<feature type="compositionally biased region" description="Low complexity" evidence="11">
    <location>
        <begin position="678"/>
        <end position="687"/>
    </location>
</feature>
<dbReference type="GO" id="GO:0042761">
    <property type="term" value="P:very long-chain fatty acid biosynthetic process"/>
    <property type="evidence" value="ECO:0007669"/>
    <property type="project" value="TreeGrafter"/>
</dbReference>
<keyword evidence="2 10" id="KW-0444">Lipid biosynthesis</keyword>
<feature type="region of interest" description="Disordered" evidence="11">
    <location>
        <begin position="517"/>
        <end position="578"/>
    </location>
</feature>
<feature type="transmembrane region" description="Helical" evidence="10">
    <location>
        <begin position="198"/>
        <end position="220"/>
    </location>
</feature>
<feature type="transmembrane region" description="Helical" evidence="10">
    <location>
        <begin position="52"/>
        <end position="70"/>
    </location>
</feature>
<evidence type="ECO:0000313" key="13">
    <source>
        <dbReference type="Proteomes" id="UP000800235"/>
    </source>
</evidence>
<feature type="compositionally biased region" description="Low complexity" evidence="11">
    <location>
        <begin position="733"/>
        <end position="748"/>
    </location>
</feature>
<evidence type="ECO:0000256" key="7">
    <source>
        <dbReference type="ARBA" id="ARBA00023098"/>
    </source>
</evidence>
<dbReference type="AlphaFoldDB" id="A0A9P4NY35"/>
<keyword evidence="7 10" id="KW-0443">Lipid metabolism</keyword>
<feature type="compositionally biased region" description="Basic and acidic residues" evidence="11">
    <location>
        <begin position="753"/>
        <end position="786"/>
    </location>
</feature>
<proteinExistence type="inferred from homology"/>
<evidence type="ECO:0000256" key="6">
    <source>
        <dbReference type="ARBA" id="ARBA00022989"/>
    </source>
</evidence>
<protein>
    <recommendedName>
        <fullName evidence="10">Elongation of fatty acids protein</fullName>
        <ecNumber evidence="10">2.3.1.-</ecNumber>
    </recommendedName>
</protein>
<keyword evidence="9 10" id="KW-0275">Fatty acid biosynthesis</keyword>
<feature type="compositionally biased region" description="Basic and acidic residues" evidence="11">
    <location>
        <begin position="668"/>
        <end position="677"/>
    </location>
</feature>